<gene>
    <name evidence="2" type="ORF">E4U43_004737</name>
</gene>
<dbReference type="OrthoDB" id="2896006at2759"/>
<dbReference type="AlphaFoldDB" id="A0A9P7NEX8"/>
<dbReference type="EMBL" id="SRPW01000308">
    <property type="protein sequence ID" value="KAG6015804.1"/>
    <property type="molecule type" value="Genomic_DNA"/>
</dbReference>
<keyword evidence="1" id="KW-0812">Transmembrane</keyword>
<sequence length="360" mass="39638">MHFSVKRGIEVGNDVRSFELPSWTFLVILVDILLLIPVVLVFEYTFKLIYPVFAMVEDENPPAYEPLALHDPSDDAEGGAGIGITRNGFKPPRGQPRTVTSSFRAINRLLMASGGLHANFRGFACFLVQALLTSMAVGLFTTLLGGFFYPLATLLASLALVQFSATWVHIVISEQSPLCFWSRLPPFRRTLDATWQAVIIYWAANEITRGIPIAVALILGLDWPRSSGLNSYPMDMDALDAAFITKSLVVILITVACSVFVIIPAYVVLIRVQASLLPVEQSTIIPFDRSFEGSVEPEVVGGKGYATLKDAWVTFRKSSWHRLLTLYVKLFALSIGAVLVCIAVLIPQVILIATFSTEVR</sequence>
<name>A0A9P7NEX8_9HYPO</name>
<keyword evidence="3" id="KW-1185">Reference proteome</keyword>
<evidence type="ECO:0000256" key="1">
    <source>
        <dbReference type="SAM" id="Phobius"/>
    </source>
</evidence>
<feature type="transmembrane region" description="Helical" evidence="1">
    <location>
        <begin position="147"/>
        <end position="172"/>
    </location>
</feature>
<accession>A0A9P7NEX8</accession>
<dbReference type="Proteomes" id="UP000748025">
    <property type="component" value="Unassembled WGS sequence"/>
</dbReference>
<evidence type="ECO:0000313" key="3">
    <source>
        <dbReference type="Proteomes" id="UP000748025"/>
    </source>
</evidence>
<reference evidence="2" key="1">
    <citation type="journal article" date="2020" name="bioRxiv">
        <title>Whole genome comparisons of ergot fungi reveals the divergence and evolution of species within the genus Claviceps are the result of varying mechanisms driving genome evolution and host range expansion.</title>
        <authorList>
            <person name="Wyka S.A."/>
            <person name="Mondo S.J."/>
            <person name="Liu M."/>
            <person name="Dettman J."/>
            <person name="Nalam V."/>
            <person name="Broders K.D."/>
        </authorList>
    </citation>
    <scope>NUCLEOTIDE SEQUENCE</scope>
    <source>
        <strain evidence="2">CCC 602</strain>
    </source>
</reference>
<evidence type="ECO:0000313" key="2">
    <source>
        <dbReference type="EMBL" id="KAG6015804.1"/>
    </source>
</evidence>
<keyword evidence="1" id="KW-0472">Membrane</keyword>
<feature type="transmembrane region" description="Helical" evidence="1">
    <location>
        <begin position="20"/>
        <end position="42"/>
    </location>
</feature>
<feature type="transmembrane region" description="Helical" evidence="1">
    <location>
        <begin position="326"/>
        <end position="355"/>
    </location>
</feature>
<comment type="caution">
    <text evidence="2">The sequence shown here is derived from an EMBL/GenBank/DDBJ whole genome shotgun (WGS) entry which is preliminary data.</text>
</comment>
<feature type="transmembrane region" description="Helical" evidence="1">
    <location>
        <begin position="118"/>
        <end position="141"/>
    </location>
</feature>
<proteinExistence type="predicted"/>
<protein>
    <recommendedName>
        <fullName evidence="4">Ubiquitin carrier protein</fullName>
    </recommendedName>
</protein>
<feature type="transmembrane region" description="Helical" evidence="1">
    <location>
        <begin position="193"/>
        <end position="221"/>
    </location>
</feature>
<organism evidence="2 3">
    <name type="scientific">Claviceps pusilla</name>
    <dbReference type="NCBI Taxonomy" id="123648"/>
    <lineage>
        <taxon>Eukaryota</taxon>
        <taxon>Fungi</taxon>
        <taxon>Dikarya</taxon>
        <taxon>Ascomycota</taxon>
        <taxon>Pezizomycotina</taxon>
        <taxon>Sordariomycetes</taxon>
        <taxon>Hypocreomycetidae</taxon>
        <taxon>Hypocreales</taxon>
        <taxon>Clavicipitaceae</taxon>
        <taxon>Claviceps</taxon>
    </lineage>
</organism>
<feature type="transmembrane region" description="Helical" evidence="1">
    <location>
        <begin position="241"/>
        <end position="269"/>
    </location>
</feature>
<keyword evidence="1" id="KW-1133">Transmembrane helix</keyword>
<evidence type="ECO:0008006" key="4">
    <source>
        <dbReference type="Google" id="ProtNLM"/>
    </source>
</evidence>